<dbReference type="STRING" id="1480694.DC28_02690"/>
<organism evidence="1 2">
    <name type="scientific">Spirochaeta lutea</name>
    <dbReference type="NCBI Taxonomy" id="1480694"/>
    <lineage>
        <taxon>Bacteria</taxon>
        <taxon>Pseudomonadati</taxon>
        <taxon>Spirochaetota</taxon>
        <taxon>Spirochaetia</taxon>
        <taxon>Spirochaetales</taxon>
        <taxon>Spirochaetaceae</taxon>
        <taxon>Spirochaeta</taxon>
    </lineage>
</organism>
<dbReference type="AlphaFoldDB" id="A0A098R083"/>
<name>A0A098R083_9SPIO</name>
<protein>
    <submittedName>
        <fullName evidence="1">Uncharacterized protein</fullName>
    </submittedName>
</protein>
<gene>
    <name evidence="1" type="ORF">DC28_02690</name>
</gene>
<evidence type="ECO:0000313" key="2">
    <source>
        <dbReference type="Proteomes" id="UP000029692"/>
    </source>
</evidence>
<proteinExistence type="predicted"/>
<reference evidence="1 2" key="1">
    <citation type="submission" date="2014-05" db="EMBL/GenBank/DDBJ databases">
        <title>De novo Genome Sequence of Spirocheata sp.</title>
        <authorList>
            <person name="Shivani Y."/>
            <person name="Subhash Y."/>
            <person name="Tushar L."/>
            <person name="Sasikala C."/>
            <person name="Ramana C.V."/>
        </authorList>
    </citation>
    <scope>NUCLEOTIDE SEQUENCE [LARGE SCALE GENOMIC DNA]</scope>
    <source>
        <strain evidence="1 2">JC230</strain>
    </source>
</reference>
<sequence length="256" mass="27663">MDQGAKLYLEQVGTSTPPGSPEISLELLSPEGGVMIIPGEGEGAPRAMIYRVIERYPELLREPNVPGGVVDLTFSETAEKQSLDQVMIRQGKVVLRPGLLPALEQLYAYIIDSGLGDKKGLVLSAVKSGEVENLQEVIRKGFLDAGLTVTIQQQVRGDEGIEDIVDRIDFTQGDWAYIVALTDTGFEALFSAITDQEIALFLTHGAVMAQYDTRIQGAIGPDVQGMLAYIAEHFNGGSLPEVQGPVYIPAVFSARE</sequence>
<accession>A0A098R083</accession>
<evidence type="ECO:0000313" key="1">
    <source>
        <dbReference type="EMBL" id="KGE73580.1"/>
    </source>
</evidence>
<dbReference type="Proteomes" id="UP000029692">
    <property type="component" value="Unassembled WGS sequence"/>
</dbReference>
<dbReference type="EMBL" id="JNUP01000023">
    <property type="protein sequence ID" value="KGE73580.1"/>
    <property type="molecule type" value="Genomic_DNA"/>
</dbReference>
<keyword evidence="2" id="KW-1185">Reference proteome</keyword>
<comment type="caution">
    <text evidence="1">The sequence shown here is derived from an EMBL/GenBank/DDBJ whole genome shotgun (WGS) entry which is preliminary data.</text>
</comment>